<accession>A0A918CJP1</accession>
<feature type="compositionally biased region" description="Polar residues" evidence="1">
    <location>
        <begin position="57"/>
        <end position="73"/>
    </location>
</feature>
<evidence type="ECO:0000256" key="1">
    <source>
        <dbReference type="SAM" id="MobiDB-lite"/>
    </source>
</evidence>
<proteinExistence type="predicted"/>
<gene>
    <name evidence="2" type="ORF">GCM10008957_42580</name>
</gene>
<evidence type="ECO:0000313" key="2">
    <source>
        <dbReference type="EMBL" id="GGR26516.1"/>
    </source>
</evidence>
<dbReference type="Proteomes" id="UP000603865">
    <property type="component" value="Unassembled WGS sequence"/>
</dbReference>
<sequence length="73" mass="8009">MSVAVWFVQKRAKVKPGQGGTPQKISTRWYGGETDAATLKKWYEVHSPGGHPFWNPRSPSSQTDACTTGGTMQ</sequence>
<reference evidence="2" key="1">
    <citation type="journal article" date="2014" name="Int. J. Syst. Evol. Microbiol.">
        <title>Complete genome sequence of Corynebacterium casei LMG S-19264T (=DSM 44701T), isolated from a smear-ripened cheese.</title>
        <authorList>
            <consortium name="US DOE Joint Genome Institute (JGI-PGF)"/>
            <person name="Walter F."/>
            <person name="Albersmeier A."/>
            <person name="Kalinowski J."/>
            <person name="Ruckert C."/>
        </authorList>
    </citation>
    <scope>NUCLEOTIDE SEQUENCE</scope>
    <source>
        <strain evidence="2">JCM 31311</strain>
    </source>
</reference>
<comment type="caution">
    <text evidence="2">The sequence shown here is derived from an EMBL/GenBank/DDBJ whole genome shotgun (WGS) entry which is preliminary data.</text>
</comment>
<dbReference type="AlphaFoldDB" id="A0A918CJP1"/>
<protein>
    <submittedName>
        <fullName evidence="2">Uncharacterized protein</fullName>
    </submittedName>
</protein>
<feature type="region of interest" description="Disordered" evidence="1">
    <location>
        <begin position="49"/>
        <end position="73"/>
    </location>
</feature>
<evidence type="ECO:0000313" key="3">
    <source>
        <dbReference type="Proteomes" id="UP000603865"/>
    </source>
</evidence>
<reference evidence="2" key="2">
    <citation type="submission" date="2020-09" db="EMBL/GenBank/DDBJ databases">
        <authorList>
            <person name="Sun Q."/>
            <person name="Ohkuma M."/>
        </authorList>
    </citation>
    <scope>NUCLEOTIDE SEQUENCE</scope>
    <source>
        <strain evidence="2">JCM 31311</strain>
    </source>
</reference>
<organism evidence="2 3">
    <name type="scientific">Deinococcus ruber</name>
    <dbReference type="NCBI Taxonomy" id="1848197"/>
    <lineage>
        <taxon>Bacteria</taxon>
        <taxon>Thermotogati</taxon>
        <taxon>Deinococcota</taxon>
        <taxon>Deinococci</taxon>
        <taxon>Deinococcales</taxon>
        <taxon>Deinococcaceae</taxon>
        <taxon>Deinococcus</taxon>
    </lineage>
</organism>
<keyword evidence="3" id="KW-1185">Reference proteome</keyword>
<dbReference type="EMBL" id="BMQL01000038">
    <property type="protein sequence ID" value="GGR26516.1"/>
    <property type="molecule type" value="Genomic_DNA"/>
</dbReference>
<name>A0A918CJP1_9DEIO</name>